<dbReference type="InterPro" id="IPR051011">
    <property type="entry name" value="Metal_resp_trans_reg"/>
</dbReference>
<accession>A0A830F976</accession>
<keyword evidence="2" id="KW-0238">DNA-binding</keyword>
<dbReference type="PANTHER" id="PTHR43132">
    <property type="entry name" value="ARSENICAL RESISTANCE OPERON REPRESSOR ARSR-RELATED"/>
    <property type="match status" value="1"/>
</dbReference>
<keyword evidence="6" id="KW-1185">Reference proteome</keyword>
<gene>
    <name evidence="5" type="ORF">GCM10009037_03690</name>
</gene>
<feature type="domain" description="HTH arsR-type" evidence="4">
    <location>
        <begin position="36"/>
        <end position="129"/>
    </location>
</feature>
<protein>
    <recommendedName>
        <fullName evidence="4">HTH arsR-type domain-containing protein</fullName>
    </recommendedName>
</protein>
<dbReference type="InterPro" id="IPR011991">
    <property type="entry name" value="ArsR-like_HTH"/>
</dbReference>
<dbReference type="GO" id="GO:0003700">
    <property type="term" value="F:DNA-binding transcription factor activity"/>
    <property type="evidence" value="ECO:0007669"/>
    <property type="project" value="InterPro"/>
</dbReference>
<dbReference type="NCBIfam" id="NF033788">
    <property type="entry name" value="HTH_metalloreg"/>
    <property type="match status" value="1"/>
</dbReference>
<dbReference type="CDD" id="cd00090">
    <property type="entry name" value="HTH_ARSR"/>
    <property type="match status" value="1"/>
</dbReference>
<dbReference type="AlphaFoldDB" id="A0A830F976"/>
<dbReference type="Proteomes" id="UP000628840">
    <property type="component" value="Unassembled WGS sequence"/>
</dbReference>
<reference evidence="5 6" key="1">
    <citation type="journal article" date="2019" name="Int. J. Syst. Evol. Microbiol.">
        <title>The Global Catalogue of Microorganisms (GCM) 10K type strain sequencing project: providing services to taxonomists for standard genome sequencing and annotation.</title>
        <authorList>
            <consortium name="The Broad Institute Genomics Platform"/>
            <consortium name="The Broad Institute Genome Sequencing Center for Infectious Disease"/>
            <person name="Wu L."/>
            <person name="Ma J."/>
        </authorList>
    </citation>
    <scope>NUCLEOTIDE SEQUENCE [LARGE SCALE GENOMIC DNA]</scope>
    <source>
        <strain evidence="5 6">JCM 19585</strain>
    </source>
</reference>
<keyword evidence="3" id="KW-0804">Transcription</keyword>
<evidence type="ECO:0000313" key="6">
    <source>
        <dbReference type="Proteomes" id="UP000628840"/>
    </source>
</evidence>
<evidence type="ECO:0000256" key="3">
    <source>
        <dbReference type="ARBA" id="ARBA00023163"/>
    </source>
</evidence>
<dbReference type="EMBL" id="BMPF01000001">
    <property type="protein sequence ID" value="GGL23402.1"/>
    <property type="molecule type" value="Genomic_DNA"/>
</dbReference>
<proteinExistence type="predicted"/>
<evidence type="ECO:0000256" key="2">
    <source>
        <dbReference type="ARBA" id="ARBA00023125"/>
    </source>
</evidence>
<dbReference type="GO" id="GO:0003677">
    <property type="term" value="F:DNA binding"/>
    <property type="evidence" value="ECO:0007669"/>
    <property type="project" value="UniProtKB-KW"/>
</dbReference>
<dbReference type="SMART" id="SM00418">
    <property type="entry name" value="HTH_ARSR"/>
    <property type="match status" value="1"/>
</dbReference>
<dbReference type="OrthoDB" id="46231at2157"/>
<name>A0A830F976_9EURY</name>
<dbReference type="RefSeq" id="WP_188877645.1">
    <property type="nucleotide sequence ID" value="NZ_BMPF01000001.1"/>
</dbReference>
<dbReference type="SUPFAM" id="SSF46785">
    <property type="entry name" value="Winged helix' DNA-binding domain"/>
    <property type="match status" value="1"/>
</dbReference>
<organism evidence="5 6">
    <name type="scientific">Halarchaeum grantii</name>
    <dbReference type="NCBI Taxonomy" id="1193105"/>
    <lineage>
        <taxon>Archaea</taxon>
        <taxon>Methanobacteriati</taxon>
        <taxon>Methanobacteriota</taxon>
        <taxon>Stenosarchaea group</taxon>
        <taxon>Halobacteria</taxon>
        <taxon>Halobacteriales</taxon>
        <taxon>Halobacteriaceae</taxon>
    </lineage>
</organism>
<dbReference type="PRINTS" id="PR00778">
    <property type="entry name" value="HTHARSR"/>
</dbReference>
<keyword evidence="1" id="KW-0805">Transcription regulation</keyword>
<comment type="caution">
    <text evidence="5">The sequence shown here is derived from an EMBL/GenBank/DDBJ whole genome shotgun (WGS) entry which is preliminary data.</text>
</comment>
<sequence>MADSSTRLERLLADELGECCDADVERRRAELDAVADEAFATDDVREPFAVLGNETRYRLARALAVDGTERCVCELEALVDVSESAVSHALADLVAAGLASRRKDGNWRYYESTALADDLFAAAEQGSET</sequence>
<dbReference type="PROSITE" id="PS50987">
    <property type="entry name" value="HTH_ARSR_2"/>
    <property type="match status" value="1"/>
</dbReference>
<evidence type="ECO:0000256" key="1">
    <source>
        <dbReference type="ARBA" id="ARBA00023015"/>
    </source>
</evidence>
<dbReference type="Gene3D" id="1.10.10.10">
    <property type="entry name" value="Winged helix-like DNA-binding domain superfamily/Winged helix DNA-binding domain"/>
    <property type="match status" value="1"/>
</dbReference>
<dbReference type="InterPro" id="IPR036390">
    <property type="entry name" value="WH_DNA-bd_sf"/>
</dbReference>
<evidence type="ECO:0000313" key="5">
    <source>
        <dbReference type="EMBL" id="GGL23402.1"/>
    </source>
</evidence>
<dbReference type="InterPro" id="IPR001845">
    <property type="entry name" value="HTH_ArsR_DNA-bd_dom"/>
</dbReference>
<dbReference type="PANTHER" id="PTHR43132:SF2">
    <property type="entry name" value="ARSENICAL RESISTANCE OPERON REPRESSOR ARSR-RELATED"/>
    <property type="match status" value="1"/>
</dbReference>
<dbReference type="InterPro" id="IPR036388">
    <property type="entry name" value="WH-like_DNA-bd_sf"/>
</dbReference>
<dbReference type="Pfam" id="PF01022">
    <property type="entry name" value="HTH_5"/>
    <property type="match status" value="1"/>
</dbReference>
<evidence type="ECO:0000259" key="4">
    <source>
        <dbReference type="PROSITE" id="PS50987"/>
    </source>
</evidence>